<comment type="caution">
    <text evidence="1">The sequence shown here is derived from an EMBL/GenBank/DDBJ whole genome shotgun (WGS) entry which is preliminary data.</text>
</comment>
<keyword evidence="2" id="KW-1185">Reference proteome</keyword>
<dbReference type="EMBL" id="QGNZ01000002">
    <property type="protein sequence ID" value="PWS27385.1"/>
    <property type="molecule type" value="Genomic_DNA"/>
</dbReference>
<gene>
    <name evidence="1" type="ORF">DHW03_07150</name>
</gene>
<dbReference type="RefSeq" id="WP_109925094.1">
    <property type="nucleotide sequence ID" value="NZ_QGNZ01000002.1"/>
</dbReference>
<name>A0A317ELX4_9SPHI</name>
<evidence type="ECO:0000313" key="2">
    <source>
        <dbReference type="Proteomes" id="UP000245379"/>
    </source>
</evidence>
<organism evidence="1 2">
    <name type="scientific">Pedobacter yonginense</name>
    <dbReference type="NCBI Taxonomy" id="651869"/>
    <lineage>
        <taxon>Bacteria</taxon>
        <taxon>Pseudomonadati</taxon>
        <taxon>Bacteroidota</taxon>
        <taxon>Sphingobacteriia</taxon>
        <taxon>Sphingobacteriales</taxon>
        <taxon>Sphingobacteriaceae</taxon>
        <taxon>Pedobacter</taxon>
    </lineage>
</organism>
<reference evidence="1 2" key="1">
    <citation type="submission" date="2018-05" db="EMBL/GenBank/DDBJ databases">
        <title>Pedobacter paludis sp. nov., isolated from wetland soil.</title>
        <authorList>
            <person name="Zhang Y."/>
            <person name="Wang G."/>
        </authorList>
    </citation>
    <scope>NUCLEOTIDE SEQUENCE [LARGE SCALE GENOMIC DNA]</scope>
    <source>
        <strain evidence="1 2">KCTC22721</strain>
    </source>
</reference>
<dbReference type="Proteomes" id="UP000245379">
    <property type="component" value="Unassembled WGS sequence"/>
</dbReference>
<dbReference type="AlphaFoldDB" id="A0A317ELX4"/>
<sequence length="131" mass="15308">MDKKAHAKHNEDACNFLHSHGDYCDWVVTTAFYSALHLVQYEVFPKIIAGFVYNTFDEYYNGDYKGTKNKPSKHTATINLVRAELGDSAFQLYNWLFGLCMNARYHDYKVHKFIADEAVNRLSRLKIMMKK</sequence>
<accession>A0A317ELX4</accession>
<dbReference type="OrthoDB" id="1442972at2"/>
<evidence type="ECO:0000313" key="1">
    <source>
        <dbReference type="EMBL" id="PWS27385.1"/>
    </source>
</evidence>
<protein>
    <submittedName>
        <fullName evidence="1">Uncharacterized protein</fullName>
    </submittedName>
</protein>
<proteinExistence type="predicted"/>